<dbReference type="OrthoDB" id="5582206at2759"/>
<dbReference type="AlphaFoldDB" id="A0A9W7Y419"/>
<name>A0A9W7Y419_9FUNG</name>
<feature type="compositionally biased region" description="Acidic residues" evidence="1">
    <location>
        <begin position="520"/>
        <end position="532"/>
    </location>
</feature>
<comment type="caution">
    <text evidence="3">The sequence shown here is derived from an EMBL/GenBank/DDBJ whole genome shotgun (WGS) entry which is preliminary data.</text>
</comment>
<reference evidence="3" key="1">
    <citation type="submission" date="2022-07" db="EMBL/GenBank/DDBJ databases">
        <title>Phylogenomic reconstructions and comparative analyses of Kickxellomycotina fungi.</title>
        <authorList>
            <person name="Reynolds N.K."/>
            <person name="Stajich J.E."/>
            <person name="Barry K."/>
            <person name="Grigoriev I.V."/>
            <person name="Crous P."/>
            <person name="Smith M.E."/>
        </authorList>
    </citation>
    <scope>NUCLEOTIDE SEQUENCE</scope>
    <source>
        <strain evidence="3">NBRC 32514</strain>
    </source>
</reference>
<feature type="domain" description="Ndc10" evidence="2">
    <location>
        <begin position="87"/>
        <end position="155"/>
    </location>
</feature>
<feature type="compositionally biased region" description="Polar residues" evidence="1">
    <location>
        <begin position="506"/>
        <end position="519"/>
    </location>
</feature>
<keyword evidence="4" id="KW-1185">Reference proteome</keyword>
<proteinExistence type="predicted"/>
<dbReference type="Pfam" id="PF16787">
    <property type="entry name" value="NDC10_II"/>
    <property type="match status" value="1"/>
</dbReference>
<feature type="region of interest" description="Disordered" evidence="1">
    <location>
        <begin position="473"/>
        <end position="532"/>
    </location>
</feature>
<dbReference type="Proteomes" id="UP001149813">
    <property type="component" value="Unassembled WGS sequence"/>
</dbReference>
<dbReference type="GO" id="GO:0003677">
    <property type="term" value="F:DNA binding"/>
    <property type="evidence" value="ECO:0007669"/>
    <property type="project" value="InterPro"/>
</dbReference>
<evidence type="ECO:0000256" key="1">
    <source>
        <dbReference type="SAM" id="MobiDB-lite"/>
    </source>
</evidence>
<dbReference type="EMBL" id="JANBOJ010000040">
    <property type="protein sequence ID" value="KAJ1724162.1"/>
    <property type="molecule type" value="Genomic_DNA"/>
</dbReference>
<gene>
    <name evidence="3" type="ORF">LPJ53_001559</name>
</gene>
<feature type="region of interest" description="Disordered" evidence="1">
    <location>
        <begin position="603"/>
        <end position="622"/>
    </location>
</feature>
<dbReference type="InterPro" id="IPR038279">
    <property type="entry name" value="Ndc10_dom2_sf"/>
</dbReference>
<evidence type="ECO:0000313" key="3">
    <source>
        <dbReference type="EMBL" id="KAJ1724162.1"/>
    </source>
</evidence>
<evidence type="ECO:0000259" key="2">
    <source>
        <dbReference type="Pfam" id="PF16787"/>
    </source>
</evidence>
<evidence type="ECO:0000313" key="4">
    <source>
        <dbReference type="Proteomes" id="UP001149813"/>
    </source>
</evidence>
<protein>
    <recommendedName>
        <fullName evidence="2">Ndc10 domain-containing protein</fullName>
    </recommendedName>
</protein>
<organism evidence="3 4">
    <name type="scientific">Coemansia erecta</name>
    <dbReference type="NCBI Taxonomy" id="147472"/>
    <lineage>
        <taxon>Eukaryota</taxon>
        <taxon>Fungi</taxon>
        <taxon>Fungi incertae sedis</taxon>
        <taxon>Zoopagomycota</taxon>
        <taxon>Kickxellomycotina</taxon>
        <taxon>Kickxellomycetes</taxon>
        <taxon>Kickxellales</taxon>
        <taxon>Kickxellaceae</taxon>
        <taxon>Coemansia</taxon>
    </lineage>
</organism>
<dbReference type="InterPro" id="IPR031872">
    <property type="entry name" value="NDC10_II"/>
</dbReference>
<dbReference type="Gene3D" id="1.10.443.20">
    <property type="entry name" value="Centromere DNA-binding protein complex CBF3 subunit, domain 2"/>
    <property type="match status" value="1"/>
</dbReference>
<sequence length="754" mass="83617">MRVWHTISTATWLDNKTILSLTLGAFTADKRSSATMPSYEYIAITPDVSTRSTTASPMPYASQLSGDNGGSIGGKVRARRIDGADSNKVEIVQHSRPVQCPWNALAMLLYYKWHVLNEPLPDFRTDSWKSTPLFGTMEDSSMYDEYLTRFCSEQYEEYVEAVKGKPQRHKRAHRLGFKLFKAIIDSTPIVKSNVAATRSVTVGRRIFGTPEILSEIHWANADTCRLSSGQRRINSRLEYPTADIEASIFPFVDDEATFSHYQGDSHNERDWRDSLTAFCRLLKLLRRTLVQDMSLIFEMQFYRRMLRGNYVLSSDLFQSFRFIENAKKVVNASWRTEIPSMVKYMPKDTILTRIVPESLITPSRPSTTPSSHKLGLHRPNLQPITKRTHSEIGSDPAPLLARRKQIRRLLPDTDDDSEVVANSSYNPSDCEIIDLDLIESDVELQSGRRNPLDFVTQGAIKASSSSIPVKPRVVQKEVVPGKGKNAEPRSYGRAVSKPVNGDANAVLSNTPSNQSQMPQSEDESEKDSDVEMSDGISVDLDEVAPDPGITSVDTSLLLGNGNNQNFSAVDNMPLFAEGMGNDDLSHWVNLMLMSMNSNNVDDVAGAEPAASNTDSSSTEMQSLGAGTLADQISDLNSESNKHLDDKKNLTKSLLDRIDERCNSIMQISSIAQSTDPSVDIELLSLKSDINSLRQELKSYVALHDGHVAALKQIQETSTSLIDNKYNDLSDTPKSHRSSATAVDIQGILADAPGP</sequence>
<accession>A0A9W7Y419</accession>
<feature type="compositionally biased region" description="Polar residues" evidence="1">
    <location>
        <begin position="610"/>
        <end position="621"/>
    </location>
</feature>